<keyword evidence="6" id="KW-0129">CBS domain</keyword>
<dbReference type="GO" id="GO:0030026">
    <property type="term" value="P:intracellular manganese ion homeostasis"/>
    <property type="evidence" value="ECO:0007669"/>
    <property type="project" value="TreeGrafter"/>
</dbReference>
<dbReference type="CDD" id="cd04590">
    <property type="entry name" value="CBS_pair_CorC_HlyC_assoc"/>
    <property type="match status" value="1"/>
</dbReference>
<evidence type="ECO:0000256" key="6">
    <source>
        <dbReference type="PROSITE-ProRule" id="PRU00703"/>
    </source>
</evidence>
<feature type="transmembrane region" description="Helical" evidence="9">
    <location>
        <begin position="78"/>
        <end position="102"/>
    </location>
</feature>
<feature type="transmembrane region" description="Helical" evidence="9">
    <location>
        <begin position="114"/>
        <end position="131"/>
    </location>
</feature>
<dbReference type="SUPFAM" id="SSF54631">
    <property type="entry name" value="CBS-domain pair"/>
    <property type="match status" value="1"/>
</dbReference>
<keyword evidence="2 7" id="KW-0812">Transmembrane</keyword>
<dbReference type="GO" id="GO:0010960">
    <property type="term" value="P:magnesium ion homeostasis"/>
    <property type="evidence" value="ECO:0007669"/>
    <property type="project" value="InterPro"/>
</dbReference>
<feature type="domain" description="CBS" evidence="10">
    <location>
        <begin position="274"/>
        <end position="335"/>
    </location>
</feature>
<evidence type="ECO:0000256" key="5">
    <source>
        <dbReference type="ARBA" id="ARBA00023136"/>
    </source>
</evidence>
<reference evidence="12" key="1">
    <citation type="journal article" date="2020" name="J. Eukaryot. Microbiol.">
        <title>De novo Sequencing, Assembly and Annotation of the Transcriptome for the Free-Living Testate Amoeba Arcella intermedia.</title>
        <authorList>
            <person name="Ribeiro G.M."/>
            <person name="Porfirio-Sousa A.L."/>
            <person name="Maurer-Alcala X.X."/>
            <person name="Katz L.A."/>
            <person name="Lahr D.J.G."/>
        </authorList>
    </citation>
    <scope>NUCLEOTIDE SEQUENCE</scope>
</reference>
<dbReference type="AlphaFoldDB" id="A0A6B2L372"/>
<dbReference type="Gene3D" id="3.10.580.10">
    <property type="entry name" value="CBS-domain"/>
    <property type="match status" value="1"/>
</dbReference>
<dbReference type="InterPro" id="IPR000644">
    <property type="entry name" value="CBS_dom"/>
</dbReference>
<keyword evidence="4 7" id="KW-1133">Transmembrane helix</keyword>
<dbReference type="InterPro" id="IPR045095">
    <property type="entry name" value="ACDP"/>
</dbReference>
<dbReference type="Pfam" id="PF01595">
    <property type="entry name" value="CNNM"/>
    <property type="match status" value="1"/>
</dbReference>
<feature type="transmembrane region" description="Helical" evidence="9">
    <location>
        <begin position="6"/>
        <end position="28"/>
    </location>
</feature>
<feature type="transmembrane region" description="Helical" evidence="9">
    <location>
        <begin position="49"/>
        <end position="72"/>
    </location>
</feature>
<dbReference type="GO" id="GO:0005737">
    <property type="term" value="C:cytoplasm"/>
    <property type="evidence" value="ECO:0007669"/>
    <property type="project" value="TreeGrafter"/>
</dbReference>
<feature type="domain" description="CNNM transmembrane" evidence="11">
    <location>
        <begin position="1"/>
        <end position="190"/>
    </location>
</feature>
<evidence type="ECO:0000259" key="10">
    <source>
        <dbReference type="PROSITE" id="PS51371"/>
    </source>
</evidence>
<sequence length="474" mass="53171">MGIVLLLLIVGGLSFGLAFGFVSLDRFVMKVKYGKKHPYAKAIVPFVKMHSQLLVTLMLAFIASVQTIPLFLNNILSPYVAFAISLPMLFFFSEIIPCSICVRWTLTVGYWTRPFIWLLIFVLFPIAWPVAKILDAIHGPASYSITSRPALKELVQVYTEQNQDEGTNREDPLVAAAAATLSGDEVNIILGAMNMREMMVSQAMTPLDEVFMLSDRQEIDLQTIHKLLEEGHTRVPIYHGKSEPKLIVGMALTNVIISHLLHKKHGQSVTVEELEVFQLPCVSASMPLFKILNQFKNGRTQMAIVLDDNDNVTPVGVITLEDIFSCLVNSELADEFDLLREKRLKAEKTEKAEKAEKTTSIHLPPRTEPLPMHSTRSVSQPPLFDPNQLPPPPHSTGHHISHSLQFNQGGMHLKDILLKAKSNMHLSVPMDKRHHKREDQSMDMLETSPLLEVDQIDGNKLNTSLLTINVQQIN</sequence>
<accession>A0A6B2L372</accession>
<dbReference type="InterPro" id="IPR002550">
    <property type="entry name" value="CNNM"/>
</dbReference>
<evidence type="ECO:0000256" key="7">
    <source>
        <dbReference type="PROSITE-ProRule" id="PRU01193"/>
    </source>
</evidence>
<evidence type="ECO:0000256" key="4">
    <source>
        <dbReference type="ARBA" id="ARBA00022989"/>
    </source>
</evidence>
<dbReference type="EMBL" id="GIBP01002339">
    <property type="protein sequence ID" value="NDV31308.1"/>
    <property type="molecule type" value="Transcribed_RNA"/>
</dbReference>
<comment type="subcellular location">
    <subcellularLocation>
        <location evidence="1">Membrane</location>
        <topology evidence="1">Multi-pass membrane protein</topology>
    </subcellularLocation>
</comment>
<dbReference type="Pfam" id="PF00571">
    <property type="entry name" value="CBS"/>
    <property type="match status" value="1"/>
</dbReference>
<evidence type="ECO:0000259" key="11">
    <source>
        <dbReference type="PROSITE" id="PS51846"/>
    </source>
</evidence>
<dbReference type="InterPro" id="IPR044751">
    <property type="entry name" value="Ion_transp-like_CBS"/>
</dbReference>
<feature type="compositionally biased region" description="Basic and acidic residues" evidence="8">
    <location>
        <begin position="348"/>
        <end position="359"/>
    </location>
</feature>
<evidence type="ECO:0000256" key="3">
    <source>
        <dbReference type="ARBA" id="ARBA00022737"/>
    </source>
</evidence>
<evidence type="ECO:0000256" key="8">
    <source>
        <dbReference type="SAM" id="MobiDB-lite"/>
    </source>
</evidence>
<keyword evidence="5 7" id="KW-0472">Membrane</keyword>
<evidence type="ECO:0008006" key="13">
    <source>
        <dbReference type="Google" id="ProtNLM"/>
    </source>
</evidence>
<evidence type="ECO:0000256" key="1">
    <source>
        <dbReference type="ARBA" id="ARBA00004141"/>
    </source>
</evidence>
<evidence type="ECO:0000313" key="12">
    <source>
        <dbReference type="EMBL" id="NDV31308.1"/>
    </source>
</evidence>
<organism evidence="12">
    <name type="scientific">Arcella intermedia</name>
    <dbReference type="NCBI Taxonomy" id="1963864"/>
    <lineage>
        <taxon>Eukaryota</taxon>
        <taxon>Amoebozoa</taxon>
        <taxon>Tubulinea</taxon>
        <taxon>Elardia</taxon>
        <taxon>Arcellinida</taxon>
        <taxon>Sphaerothecina</taxon>
        <taxon>Arcellidae</taxon>
        <taxon>Arcella</taxon>
    </lineage>
</organism>
<name>A0A6B2L372_9EUKA</name>
<dbReference type="PROSITE" id="PS51371">
    <property type="entry name" value="CBS"/>
    <property type="match status" value="1"/>
</dbReference>
<keyword evidence="3" id="KW-0677">Repeat</keyword>
<proteinExistence type="predicted"/>
<dbReference type="PANTHER" id="PTHR12064">
    <property type="entry name" value="METAL TRANSPORTER CNNM"/>
    <property type="match status" value="1"/>
</dbReference>
<feature type="region of interest" description="Disordered" evidence="8">
    <location>
        <begin position="348"/>
        <end position="385"/>
    </location>
</feature>
<dbReference type="PROSITE" id="PS51846">
    <property type="entry name" value="CNNM"/>
    <property type="match status" value="1"/>
</dbReference>
<evidence type="ECO:0000256" key="2">
    <source>
        <dbReference type="ARBA" id="ARBA00022692"/>
    </source>
</evidence>
<dbReference type="PANTHER" id="PTHR12064:SF97">
    <property type="entry name" value="METAL TRANSPORTER CNNM-5"/>
    <property type="match status" value="1"/>
</dbReference>
<dbReference type="GO" id="GO:0016020">
    <property type="term" value="C:membrane"/>
    <property type="evidence" value="ECO:0007669"/>
    <property type="project" value="UniProtKB-SubCell"/>
</dbReference>
<protein>
    <recommendedName>
        <fullName evidence="13">CNNM transmembrane domain-containing protein</fullName>
    </recommendedName>
</protein>
<evidence type="ECO:0000256" key="9">
    <source>
        <dbReference type="SAM" id="Phobius"/>
    </source>
</evidence>
<dbReference type="InterPro" id="IPR046342">
    <property type="entry name" value="CBS_dom_sf"/>
</dbReference>